<dbReference type="PANTHER" id="PTHR42978:SF6">
    <property type="entry name" value="QUORUM-QUENCHING LACTONASE YTNP-RELATED"/>
    <property type="match status" value="1"/>
</dbReference>
<gene>
    <name evidence="7" type="ORF">EAH76_22820</name>
</gene>
<feature type="chain" id="PRO_5021399666" evidence="5">
    <location>
        <begin position="22"/>
        <end position="293"/>
    </location>
</feature>
<sequence>MPIKSLFAAALAMLAGSSALAGPVPIAPAATAFKLGSLRLVALRDMINAVPNDASVFGPQVGVPAVSAVLRQAGAPTDTLPLGVDALLVEMPGHTVLIDTGLGPKVGGSLPKSFAAAGIDPAKVTDVLITHSHGDHVGGLLTADGGLAFPNATIRMAAAEWAFLKSKPDNAALAAAITSKVQTFTPGATVVPGIRSVPLPGHTPGHSGYEITSGKERLLDIGDSAHSAIVSLAKPEWVIAYDTDAKQGMVRREATLAQLAASHERIFAPHFPFPGVGRVVKRGTGYIWQPDLR</sequence>
<evidence type="ECO:0000256" key="3">
    <source>
        <dbReference type="ARBA" id="ARBA00022801"/>
    </source>
</evidence>
<keyword evidence="5" id="KW-0732">Signal</keyword>
<reference evidence="7 8" key="1">
    <citation type="journal article" date="2019" name="Environ. Microbiol.">
        <title>Species interactions and distinct microbial communities in high Arctic permafrost affected cryosols are associated with the CH4 and CO2 gas fluxes.</title>
        <authorList>
            <person name="Altshuler I."/>
            <person name="Hamel J."/>
            <person name="Turney S."/>
            <person name="Magnuson E."/>
            <person name="Levesque R."/>
            <person name="Greer C."/>
            <person name="Whyte L.G."/>
        </authorList>
    </citation>
    <scope>NUCLEOTIDE SEQUENCE [LARGE SCALE GENOMIC DNA]</scope>
    <source>
        <strain evidence="7 8">E6.1</strain>
    </source>
</reference>
<evidence type="ECO:0000259" key="6">
    <source>
        <dbReference type="SMART" id="SM00849"/>
    </source>
</evidence>
<proteinExistence type="inferred from homology"/>
<dbReference type="RefSeq" id="WP_140852578.1">
    <property type="nucleotide sequence ID" value="NZ_RCZC01000012.1"/>
</dbReference>
<dbReference type="CDD" id="cd07720">
    <property type="entry name" value="OPHC2-like_MBL-fold"/>
    <property type="match status" value="1"/>
</dbReference>
<evidence type="ECO:0000256" key="4">
    <source>
        <dbReference type="ARBA" id="ARBA00022833"/>
    </source>
</evidence>
<name>A0A502FC55_9SPHN</name>
<dbReference type="OrthoDB" id="9773738at2"/>
<comment type="similarity">
    <text evidence="1">Belongs to the metallo-beta-lactamase superfamily.</text>
</comment>
<dbReference type="PANTHER" id="PTHR42978">
    <property type="entry name" value="QUORUM-QUENCHING LACTONASE YTNP-RELATED-RELATED"/>
    <property type="match status" value="1"/>
</dbReference>
<dbReference type="InterPro" id="IPR001279">
    <property type="entry name" value="Metallo-B-lactamas"/>
</dbReference>
<dbReference type="EMBL" id="RCZC01000012">
    <property type="protein sequence ID" value="TPG46995.1"/>
    <property type="molecule type" value="Genomic_DNA"/>
</dbReference>
<accession>A0A502FC55</accession>
<protein>
    <submittedName>
        <fullName evidence="7">MBL fold metallo-hydrolase</fullName>
    </submittedName>
</protein>
<dbReference type="InterPro" id="IPR051013">
    <property type="entry name" value="MBL_superfamily_lactonases"/>
</dbReference>
<keyword evidence="8" id="KW-1185">Reference proteome</keyword>
<dbReference type="Proteomes" id="UP000319931">
    <property type="component" value="Unassembled WGS sequence"/>
</dbReference>
<evidence type="ECO:0000313" key="7">
    <source>
        <dbReference type="EMBL" id="TPG46995.1"/>
    </source>
</evidence>
<dbReference type="AlphaFoldDB" id="A0A502FC55"/>
<dbReference type="SUPFAM" id="SSF56281">
    <property type="entry name" value="Metallo-hydrolase/oxidoreductase"/>
    <property type="match status" value="1"/>
</dbReference>
<dbReference type="Pfam" id="PF00753">
    <property type="entry name" value="Lactamase_B"/>
    <property type="match status" value="1"/>
</dbReference>
<keyword evidence="2" id="KW-0479">Metal-binding</keyword>
<dbReference type="InterPro" id="IPR036866">
    <property type="entry name" value="RibonucZ/Hydroxyglut_hydro"/>
</dbReference>
<dbReference type="Gene3D" id="3.60.15.10">
    <property type="entry name" value="Ribonuclease Z/Hydroxyacylglutathione hydrolase-like"/>
    <property type="match status" value="1"/>
</dbReference>
<feature type="domain" description="Metallo-beta-lactamase" evidence="6">
    <location>
        <begin position="83"/>
        <end position="270"/>
    </location>
</feature>
<organism evidence="7 8">
    <name type="scientific">Sphingomonas glacialis</name>
    <dbReference type="NCBI Taxonomy" id="658225"/>
    <lineage>
        <taxon>Bacteria</taxon>
        <taxon>Pseudomonadati</taxon>
        <taxon>Pseudomonadota</taxon>
        <taxon>Alphaproteobacteria</taxon>
        <taxon>Sphingomonadales</taxon>
        <taxon>Sphingomonadaceae</taxon>
        <taxon>Sphingomonas</taxon>
    </lineage>
</organism>
<evidence type="ECO:0000256" key="1">
    <source>
        <dbReference type="ARBA" id="ARBA00007749"/>
    </source>
</evidence>
<dbReference type="SMART" id="SM00849">
    <property type="entry name" value="Lactamase_B"/>
    <property type="match status" value="1"/>
</dbReference>
<evidence type="ECO:0000313" key="8">
    <source>
        <dbReference type="Proteomes" id="UP000319931"/>
    </source>
</evidence>
<dbReference type="GO" id="GO:0016787">
    <property type="term" value="F:hydrolase activity"/>
    <property type="evidence" value="ECO:0007669"/>
    <property type="project" value="UniProtKB-KW"/>
</dbReference>
<keyword evidence="4" id="KW-0862">Zinc</keyword>
<evidence type="ECO:0000256" key="2">
    <source>
        <dbReference type="ARBA" id="ARBA00022723"/>
    </source>
</evidence>
<feature type="signal peptide" evidence="5">
    <location>
        <begin position="1"/>
        <end position="21"/>
    </location>
</feature>
<dbReference type="GO" id="GO:0046872">
    <property type="term" value="F:metal ion binding"/>
    <property type="evidence" value="ECO:0007669"/>
    <property type="project" value="UniProtKB-KW"/>
</dbReference>
<evidence type="ECO:0000256" key="5">
    <source>
        <dbReference type="SAM" id="SignalP"/>
    </source>
</evidence>
<keyword evidence="3 7" id="KW-0378">Hydrolase</keyword>
<comment type="caution">
    <text evidence="7">The sequence shown here is derived from an EMBL/GenBank/DDBJ whole genome shotgun (WGS) entry which is preliminary data.</text>
</comment>